<name>A0A699S5Q0_TANCI</name>
<gene>
    <name evidence="2" type="ORF">Tci_864577</name>
</gene>
<protein>
    <submittedName>
        <fullName evidence="2">Uncharacterized protein</fullName>
    </submittedName>
</protein>
<evidence type="ECO:0000313" key="2">
    <source>
        <dbReference type="EMBL" id="GFC92607.1"/>
    </source>
</evidence>
<accession>A0A699S5Q0</accession>
<dbReference type="EMBL" id="BKCJ011138463">
    <property type="protein sequence ID" value="GFC92607.1"/>
    <property type="molecule type" value="Genomic_DNA"/>
</dbReference>
<comment type="caution">
    <text evidence="2">The sequence shown here is derived from an EMBL/GenBank/DDBJ whole genome shotgun (WGS) entry which is preliminary data.</text>
</comment>
<feature type="region of interest" description="Disordered" evidence="1">
    <location>
        <begin position="1"/>
        <end position="26"/>
    </location>
</feature>
<evidence type="ECO:0000256" key="1">
    <source>
        <dbReference type="SAM" id="MobiDB-lite"/>
    </source>
</evidence>
<dbReference type="AlphaFoldDB" id="A0A699S5Q0"/>
<sequence length="87" mass="9323">MNYQPVIAGNQSNPSTEFKDFSDNSINEDNAAGTLVPVVRQISPNSTNTFSAAGPSNASELEYITYSDDEEDVGVEAAFNNLETSIT</sequence>
<feature type="non-terminal residue" evidence="2">
    <location>
        <position position="87"/>
    </location>
</feature>
<reference evidence="2" key="1">
    <citation type="journal article" date="2019" name="Sci. Rep.">
        <title>Draft genome of Tanacetum cinerariifolium, the natural source of mosquito coil.</title>
        <authorList>
            <person name="Yamashiro T."/>
            <person name="Shiraishi A."/>
            <person name="Satake H."/>
            <person name="Nakayama K."/>
        </authorList>
    </citation>
    <scope>NUCLEOTIDE SEQUENCE</scope>
</reference>
<proteinExistence type="predicted"/>
<organism evidence="2">
    <name type="scientific">Tanacetum cinerariifolium</name>
    <name type="common">Dalmatian daisy</name>
    <name type="synonym">Chrysanthemum cinerariifolium</name>
    <dbReference type="NCBI Taxonomy" id="118510"/>
    <lineage>
        <taxon>Eukaryota</taxon>
        <taxon>Viridiplantae</taxon>
        <taxon>Streptophyta</taxon>
        <taxon>Embryophyta</taxon>
        <taxon>Tracheophyta</taxon>
        <taxon>Spermatophyta</taxon>
        <taxon>Magnoliopsida</taxon>
        <taxon>eudicotyledons</taxon>
        <taxon>Gunneridae</taxon>
        <taxon>Pentapetalae</taxon>
        <taxon>asterids</taxon>
        <taxon>campanulids</taxon>
        <taxon>Asterales</taxon>
        <taxon>Asteraceae</taxon>
        <taxon>Asteroideae</taxon>
        <taxon>Anthemideae</taxon>
        <taxon>Anthemidinae</taxon>
        <taxon>Tanacetum</taxon>
    </lineage>
</organism>
<feature type="compositionally biased region" description="Polar residues" evidence="1">
    <location>
        <begin position="1"/>
        <end position="16"/>
    </location>
</feature>